<name>A0ABS4FYX3_9BACL</name>
<dbReference type="PROSITE" id="PS50088">
    <property type="entry name" value="ANK_REPEAT"/>
    <property type="match status" value="2"/>
</dbReference>
<dbReference type="SMART" id="SM00248">
    <property type="entry name" value="ANK"/>
    <property type="match status" value="5"/>
</dbReference>
<feature type="repeat" description="ANK" evidence="3">
    <location>
        <begin position="78"/>
        <end position="110"/>
    </location>
</feature>
<sequence length="358" mass="41227">MFKLKDIGNFESLPEIAVHIYEGNVDALLQALERGWDIDEEIVLSKNISLRPIEIAIIANKFDVVQFLVNQGVELNFHRDSAFLLAVRYGKEQLIRYVVEHGAKLDLRNHVGSGAYTEAYYGNKSNIPLIHELGLDITEHGGELWRMAASDHDMKTIELLLKYGVDINYSKPNMVYSYGASALTVAARFGNLAMVKFLVEHGADVTYKEKDGDRAYSIAVSQKNNEMAQFLKEHEPEEFHNFENKWLELKSYKLPKELIQFLQGDQLRIECEDEDSSIQYIEFYSLVDTIPMKLGRKKLLRLSANIDNYEFDIVWNPSKKCIGFYDPEHQQYGDICSVLEFLDNPFIYLNKIIDGEFD</sequence>
<dbReference type="SUPFAM" id="SSF48403">
    <property type="entry name" value="Ankyrin repeat"/>
    <property type="match status" value="1"/>
</dbReference>
<evidence type="ECO:0000256" key="3">
    <source>
        <dbReference type="PROSITE-ProRule" id="PRU00023"/>
    </source>
</evidence>
<evidence type="ECO:0000256" key="1">
    <source>
        <dbReference type="ARBA" id="ARBA00022737"/>
    </source>
</evidence>
<comment type="caution">
    <text evidence="4">The sequence shown here is derived from an EMBL/GenBank/DDBJ whole genome shotgun (WGS) entry which is preliminary data.</text>
</comment>
<accession>A0ABS4FYX3</accession>
<keyword evidence="1" id="KW-0677">Repeat</keyword>
<feature type="repeat" description="ANK" evidence="3">
    <location>
        <begin position="178"/>
        <end position="210"/>
    </location>
</feature>
<dbReference type="InterPro" id="IPR036770">
    <property type="entry name" value="Ankyrin_rpt-contain_sf"/>
</dbReference>
<dbReference type="RefSeq" id="WP_210091311.1">
    <property type="nucleotide sequence ID" value="NZ_JAGGKG010000033.1"/>
</dbReference>
<dbReference type="PANTHER" id="PTHR24198:SF165">
    <property type="entry name" value="ANKYRIN REPEAT-CONTAINING PROTEIN-RELATED"/>
    <property type="match status" value="1"/>
</dbReference>
<gene>
    <name evidence="4" type="ORF">J2Z32_004416</name>
</gene>
<organism evidence="4 5">
    <name type="scientific">Paenibacillus turicensis</name>
    <dbReference type="NCBI Taxonomy" id="160487"/>
    <lineage>
        <taxon>Bacteria</taxon>
        <taxon>Bacillati</taxon>
        <taxon>Bacillota</taxon>
        <taxon>Bacilli</taxon>
        <taxon>Bacillales</taxon>
        <taxon>Paenibacillaceae</taxon>
        <taxon>Paenibacillus</taxon>
    </lineage>
</organism>
<dbReference type="PANTHER" id="PTHR24198">
    <property type="entry name" value="ANKYRIN REPEAT AND PROTEIN KINASE DOMAIN-CONTAINING PROTEIN"/>
    <property type="match status" value="1"/>
</dbReference>
<evidence type="ECO:0000256" key="2">
    <source>
        <dbReference type="ARBA" id="ARBA00023043"/>
    </source>
</evidence>
<evidence type="ECO:0000313" key="4">
    <source>
        <dbReference type="EMBL" id="MBP1907735.1"/>
    </source>
</evidence>
<evidence type="ECO:0000313" key="5">
    <source>
        <dbReference type="Proteomes" id="UP001519272"/>
    </source>
</evidence>
<dbReference type="Pfam" id="PF12796">
    <property type="entry name" value="Ank_2"/>
    <property type="match status" value="1"/>
</dbReference>
<proteinExistence type="predicted"/>
<dbReference type="PROSITE" id="PS50297">
    <property type="entry name" value="ANK_REP_REGION"/>
    <property type="match status" value="1"/>
</dbReference>
<reference evidence="4 5" key="1">
    <citation type="submission" date="2021-03" db="EMBL/GenBank/DDBJ databases">
        <title>Genomic Encyclopedia of Type Strains, Phase IV (KMG-IV): sequencing the most valuable type-strain genomes for metagenomic binning, comparative biology and taxonomic classification.</title>
        <authorList>
            <person name="Goeker M."/>
        </authorList>
    </citation>
    <scope>NUCLEOTIDE SEQUENCE [LARGE SCALE GENOMIC DNA]</scope>
    <source>
        <strain evidence="4 5">DSM 14349</strain>
    </source>
</reference>
<dbReference type="EMBL" id="JAGGKG010000033">
    <property type="protein sequence ID" value="MBP1907735.1"/>
    <property type="molecule type" value="Genomic_DNA"/>
</dbReference>
<keyword evidence="2 3" id="KW-0040">ANK repeat</keyword>
<keyword evidence="5" id="KW-1185">Reference proteome</keyword>
<protein>
    <submittedName>
        <fullName evidence="4">Ankyrin repeat protein</fullName>
    </submittedName>
</protein>
<dbReference type="Proteomes" id="UP001519272">
    <property type="component" value="Unassembled WGS sequence"/>
</dbReference>
<dbReference type="InterPro" id="IPR002110">
    <property type="entry name" value="Ankyrin_rpt"/>
</dbReference>
<dbReference type="Gene3D" id="1.25.40.20">
    <property type="entry name" value="Ankyrin repeat-containing domain"/>
    <property type="match status" value="1"/>
</dbReference>